<evidence type="ECO:0000256" key="5">
    <source>
        <dbReference type="ARBA" id="ARBA00022692"/>
    </source>
</evidence>
<keyword evidence="3 11" id="KW-0813">Transport</keyword>
<feature type="domain" description="TonB-dependent receptor-like beta-barrel" evidence="14">
    <location>
        <begin position="232"/>
        <end position="675"/>
    </location>
</feature>
<evidence type="ECO:0000256" key="2">
    <source>
        <dbReference type="ARBA" id="ARBA00009810"/>
    </source>
</evidence>
<keyword evidence="9" id="KW-0675">Receptor</keyword>
<evidence type="ECO:0000256" key="3">
    <source>
        <dbReference type="ARBA" id="ARBA00022448"/>
    </source>
</evidence>
<dbReference type="InterPro" id="IPR037066">
    <property type="entry name" value="Plug_dom_sf"/>
</dbReference>
<gene>
    <name evidence="16" type="ORF">GCM10010946_09280</name>
</gene>
<dbReference type="PANTHER" id="PTHR30069:SF29">
    <property type="entry name" value="HEMOGLOBIN AND HEMOGLOBIN-HAPTOGLOBIN-BINDING PROTEIN 1-RELATED"/>
    <property type="match status" value="1"/>
</dbReference>
<accession>A0ABQ2XWF4</accession>
<evidence type="ECO:0000256" key="7">
    <source>
        <dbReference type="ARBA" id="ARBA00023077"/>
    </source>
</evidence>
<comment type="subcellular location">
    <subcellularLocation>
        <location evidence="1 11">Cell outer membrane</location>
        <topology evidence="1 11">Multi-pass membrane protein</topology>
    </subcellularLocation>
</comment>
<dbReference type="PROSITE" id="PS52016">
    <property type="entry name" value="TONB_DEPENDENT_REC_3"/>
    <property type="match status" value="1"/>
</dbReference>
<keyword evidence="8 11" id="KW-0472">Membrane</keyword>
<sequence length="713" mass="80808">MQRRQITALFVSVFPLSAVPAVQAQQTNSNVQQVEVQAKTQPADHKTDSAGKAVYTRQELLQFGDLNVSEALRRLPGITVSGTEIRLRGLGSGYTQILLNGEPVAPGFSIDSLSPELIEKIEILRSGSAEYSAQGIAGTINIVLRKQTAQKGLSLRASLQSAPRWHLPQAGLEWTTGSGAWQGGLNAVVKQTRNEIRLRITEQQATLQGKPLAERWFDEQDFFRTNTISLAPRLNWKGDNGNQVQTQHLIEYSENHMHGGNHETTLLGEHSSYPDTAFRSQASVRNWQSDIQASQRLDENTRLEGKLLLRYNRRDSDYFFDGDAPVPQTSLRREVLSYALDKTLSTSGKYKRKAGEAHSLVLGWDGAMIQRAEQRLQLDQTPPVAGQSMLDENYHADIRRLALFAQDEWDISDRLLTYLGLRWEGLQTDVSGNALPAVRNRSSVFSPVSQWLWKVSEDKQDQLRLAISRTYKAPSTRDLVPRRYTVNNANSPANADFQGNPALLPELAWGLDLGWEKTLAKYSYLNLSGYLRRIDNVTTFQLFRFGDEWVSMPANQGKAHVRGIEIDTRLSLERWSTALRGAQLKLNLNRNWSEVDSVPGPNNRLVRQTPLSLNAGMDFVLSDTMRAGWNLQFQRNGKIRPSEKLDTYIGTSKVLDAYWNWKIDKQTQLKLFAGNLLHPHVVTGEGYHDAYLLYRQSEERTYRNFRLQWEQQF</sequence>
<evidence type="ECO:0000256" key="1">
    <source>
        <dbReference type="ARBA" id="ARBA00004571"/>
    </source>
</evidence>
<evidence type="ECO:0000256" key="13">
    <source>
        <dbReference type="SAM" id="SignalP"/>
    </source>
</evidence>
<evidence type="ECO:0000256" key="9">
    <source>
        <dbReference type="ARBA" id="ARBA00023170"/>
    </source>
</evidence>
<keyword evidence="4 11" id="KW-1134">Transmembrane beta strand</keyword>
<dbReference type="PANTHER" id="PTHR30069">
    <property type="entry name" value="TONB-DEPENDENT OUTER MEMBRANE RECEPTOR"/>
    <property type="match status" value="1"/>
</dbReference>
<evidence type="ECO:0000256" key="12">
    <source>
        <dbReference type="RuleBase" id="RU003357"/>
    </source>
</evidence>
<dbReference type="InterPro" id="IPR039426">
    <property type="entry name" value="TonB-dep_rcpt-like"/>
</dbReference>
<dbReference type="SUPFAM" id="SSF56935">
    <property type="entry name" value="Porins"/>
    <property type="match status" value="1"/>
</dbReference>
<reference evidence="17" key="1">
    <citation type="journal article" date="2019" name="Int. J. Syst. Evol. Microbiol.">
        <title>The Global Catalogue of Microorganisms (GCM) 10K type strain sequencing project: providing services to taxonomists for standard genome sequencing and annotation.</title>
        <authorList>
            <consortium name="The Broad Institute Genomics Platform"/>
            <consortium name="The Broad Institute Genome Sequencing Center for Infectious Disease"/>
            <person name="Wu L."/>
            <person name="Ma J."/>
        </authorList>
    </citation>
    <scope>NUCLEOTIDE SEQUENCE [LARGE SCALE GENOMIC DNA]</scope>
    <source>
        <strain evidence="17">KCTC 23917</strain>
    </source>
</reference>
<comment type="similarity">
    <text evidence="2 11 12">Belongs to the TonB-dependent receptor family.</text>
</comment>
<feature type="chain" id="PRO_5046849579" description="TonB-dependent receptor" evidence="13">
    <location>
        <begin position="25"/>
        <end position="713"/>
    </location>
</feature>
<proteinExistence type="inferred from homology"/>
<organism evidence="16 17">
    <name type="scientific">Undibacterium squillarum</name>
    <dbReference type="NCBI Taxonomy" id="1131567"/>
    <lineage>
        <taxon>Bacteria</taxon>
        <taxon>Pseudomonadati</taxon>
        <taxon>Pseudomonadota</taxon>
        <taxon>Betaproteobacteria</taxon>
        <taxon>Burkholderiales</taxon>
        <taxon>Oxalobacteraceae</taxon>
        <taxon>Undibacterium</taxon>
    </lineage>
</organism>
<evidence type="ECO:0000256" key="10">
    <source>
        <dbReference type="ARBA" id="ARBA00023237"/>
    </source>
</evidence>
<feature type="signal peptide" evidence="13">
    <location>
        <begin position="1"/>
        <end position="24"/>
    </location>
</feature>
<dbReference type="InterPro" id="IPR036942">
    <property type="entry name" value="Beta-barrel_TonB_sf"/>
</dbReference>
<keyword evidence="7 12" id="KW-0798">TonB box</keyword>
<dbReference type="Gene3D" id="2.170.130.10">
    <property type="entry name" value="TonB-dependent receptor, plug domain"/>
    <property type="match status" value="1"/>
</dbReference>
<dbReference type="EMBL" id="BMYU01000002">
    <property type="protein sequence ID" value="GGX34275.1"/>
    <property type="molecule type" value="Genomic_DNA"/>
</dbReference>
<evidence type="ECO:0000256" key="11">
    <source>
        <dbReference type="PROSITE-ProRule" id="PRU01360"/>
    </source>
</evidence>
<protein>
    <recommendedName>
        <fullName evidence="18">TonB-dependent receptor</fullName>
    </recommendedName>
</protein>
<dbReference type="Pfam" id="PF07715">
    <property type="entry name" value="Plug"/>
    <property type="match status" value="1"/>
</dbReference>
<evidence type="ECO:0000259" key="15">
    <source>
        <dbReference type="Pfam" id="PF07715"/>
    </source>
</evidence>
<evidence type="ECO:0000313" key="17">
    <source>
        <dbReference type="Proteomes" id="UP000653343"/>
    </source>
</evidence>
<evidence type="ECO:0000256" key="4">
    <source>
        <dbReference type="ARBA" id="ARBA00022452"/>
    </source>
</evidence>
<evidence type="ECO:0000313" key="16">
    <source>
        <dbReference type="EMBL" id="GGX34275.1"/>
    </source>
</evidence>
<keyword evidence="5 11" id="KW-0812">Transmembrane</keyword>
<name>A0ABQ2XWF4_9BURK</name>
<evidence type="ECO:0000259" key="14">
    <source>
        <dbReference type="Pfam" id="PF00593"/>
    </source>
</evidence>
<dbReference type="InterPro" id="IPR000531">
    <property type="entry name" value="Beta-barrel_TonB"/>
</dbReference>
<keyword evidence="6 13" id="KW-0732">Signal</keyword>
<dbReference type="Pfam" id="PF00593">
    <property type="entry name" value="TonB_dep_Rec_b-barrel"/>
    <property type="match status" value="1"/>
</dbReference>
<dbReference type="Gene3D" id="2.40.170.20">
    <property type="entry name" value="TonB-dependent receptor, beta-barrel domain"/>
    <property type="match status" value="1"/>
</dbReference>
<evidence type="ECO:0000256" key="6">
    <source>
        <dbReference type="ARBA" id="ARBA00022729"/>
    </source>
</evidence>
<comment type="caution">
    <text evidence="16">The sequence shown here is derived from an EMBL/GenBank/DDBJ whole genome shotgun (WGS) entry which is preliminary data.</text>
</comment>
<dbReference type="Proteomes" id="UP000653343">
    <property type="component" value="Unassembled WGS sequence"/>
</dbReference>
<feature type="domain" description="TonB-dependent receptor plug" evidence="15">
    <location>
        <begin position="53"/>
        <end position="139"/>
    </location>
</feature>
<dbReference type="InterPro" id="IPR012910">
    <property type="entry name" value="Plug_dom"/>
</dbReference>
<keyword evidence="17" id="KW-1185">Reference proteome</keyword>
<keyword evidence="10 11" id="KW-0998">Cell outer membrane</keyword>
<evidence type="ECO:0008006" key="18">
    <source>
        <dbReference type="Google" id="ProtNLM"/>
    </source>
</evidence>
<evidence type="ECO:0000256" key="8">
    <source>
        <dbReference type="ARBA" id="ARBA00023136"/>
    </source>
</evidence>